<feature type="region of interest" description="Disordered" evidence="1">
    <location>
        <begin position="34"/>
        <end position="56"/>
    </location>
</feature>
<keyword evidence="3" id="KW-1185">Reference proteome</keyword>
<dbReference type="EMBL" id="JBHFFA010000006">
    <property type="protein sequence ID" value="KAL2622556.1"/>
    <property type="molecule type" value="Genomic_DNA"/>
</dbReference>
<sequence length="98" mass="10720">MAGPSFIPLSTGNGFITRLLSPLPLPQAAEFHHVQQVKRRGEQQPGETFGTSIHSPTMWIDTDSKLDWIDNMNNVGIGLLQTQFSPEGGGMTCLHEDS</sequence>
<gene>
    <name evidence="2" type="ORF">R1flu_002761</name>
</gene>
<organism evidence="2 3">
    <name type="scientific">Riccia fluitans</name>
    <dbReference type="NCBI Taxonomy" id="41844"/>
    <lineage>
        <taxon>Eukaryota</taxon>
        <taxon>Viridiplantae</taxon>
        <taxon>Streptophyta</taxon>
        <taxon>Embryophyta</taxon>
        <taxon>Marchantiophyta</taxon>
        <taxon>Marchantiopsida</taxon>
        <taxon>Marchantiidae</taxon>
        <taxon>Marchantiales</taxon>
        <taxon>Ricciaceae</taxon>
        <taxon>Riccia</taxon>
    </lineage>
</organism>
<feature type="compositionally biased region" description="Polar residues" evidence="1">
    <location>
        <begin position="45"/>
        <end position="55"/>
    </location>
</feature>
<protein>
    <submittedName>
        <fullName evidence="2">Uncharacterized protein</fullName>
    </submittedName>
</protein>
<accession>A0ABD1Y743</accession>
<reference evidence="2 3" key="1">
    <citation type="submission" date="2024-09" db="EMBL/GenBank/DDBJ databases">
        <title>Chromosome-scale assembly of Riccia fluitans.</title>
        <authorList>
            <person name="Paukszto L."/>
            <person name="Sawicki J."/>
            <person name="Karawczyk K."/>
            <person name="Piernik-Szablinska J."/>
            <person name="Szczecinska M."/>
            <person name="Mazdziarz M."/>
        </authorList>
    </citation>
    <scope>NUCLEOTIDE SEQUENCE [LARGE SCALE GENOMIC DNA]</scope>
    <source>
        <strain evidence="2">Rf_01</strain>
        <tissue evidence="2">Aerial parts of the thallus</tissue>
    </source>
</reference>
<dbReference type="AlphaFoldDB" id="A0ABD1Y743"/>
<evidence type="ECO:0000313" key="3">
    <source>
        <dbReference type="Proteomes" id="UP001605036"/>
    </source>
</evidence>
<dbReference type="Proteomes" id="UP001605036">
    <property type="component" value="Unassembled WGS sequence"/>
</dbReference>
<comment type="caution">
    <text evidence="2">The sequence shown here is derived from an EMBL/GenBank/DDBJ whole genome shotgun (WGS) entry which is preliminary data.</text>
</comment>
<name>A0ABD1Y743_9MARC</name>
<evidence type="ECO:0000313" key="2">
    <source>
        <dbReference type="EMBL" id="KAL2622556.1"/>
    </source>
</evidence>
<evidence type="ECO:0000256" key="1">
    <source>
        <dbReference type="SAM" id="MobiDB-lite"/>
    </source>
</evidence>
<proteinExistence type="predicted"/>